<dbReference type="RefSeq" id="WP_096862791.1">
    <property type="nucleotide sequence ID" value="NZ_CP023668.1"/>
</dbReference>
<dbReference type="KEGG" id="mlac:CP520_01915"/>
<protein>
    <submittedName>
        <fullName evidence="1">Uncharacterized protein</fullName>
    </submittedName>
</protein>
<keyword evidence="2" id="KW-1185">Reference proteome</keyword>
<proteinExistence type="predicted"/>
<dbReference type="OrthoDB" id="9897369at2"/>
<dbReference type="EMBL" id="CP023668">
    <property type="protein sequence ID" value="ATG97503.1"/>
    <property type="molecule type" value="Genomic_DNA"/>
</dbReference>
<dbReference type="AlphaFoldDB" id="A0A291IRU4"/>
<accession>A0A291IRU4</accession>
<gene>
    <name evidence="1" type="ORF">CP520_01915</name>
</gene>
<organism evidence="1 2">
    <name type="scientific">Mesoplasma lactucae ATCC 49193</name>
    <dbReference type="NCBI Taxonomy" id="81460"/>
    <lineage>
        <taxon>Bacteria</taxon>
        <taxon>Bacillati</taxon>
        <taxon>Mycoplasmatota</taxon>
        <taxon>Mollicutes</taxon>
        <taxon>Entomoplasmatales</taxon>
        <taxon>Entomoplasmataceae</taxon>
        <taxon>Mesoplasma</taxon>
    </lineage>
</organism>
<dbReference type="Proteomes" id="UP000232227">
    <property type="component" value="Chromosome"/>
</dbReference>
<evidence type="ECO:0000313" key="2">
    <source>
        <dbReference type="Proteomes" id="UP000232227"/>
    </source>
</evidence>
<reference evidence="1 2" key="1">
    <citation type="submission" date="2017-09" db="EMBL/GenBank/DDBJ databases">
        <title>SPAdes assembly of the Mesoplasma lactucae genome.</title>
        <authorList>
            <person name="Knight T.F."/>
            <person name="Rubinstein R."/>
            <person name="Citino T."/>
        </authorList>
    </citation>
    <scope>NUCLEOTIDE SEQUENCE [LARGE SCALE GENOMIC DNA]</scope>
    <source>
        <strain evidence="1 2">831-C4</strain>
    </source>
</reference>
<sequence length="179" mass="20617">MDLEKEKIPKPKPTWHCFIPFSKTRQVYKNDLERYEQQFLDPIGKIRLKENKAINELSGLIITVLTMTLGFVPWFSESLPSFLEWMKLGLAPSNQYSWADHLMAFIVPAAGGSVAHFVPKKLPGKVGKIVNLIIKILPVVILIIWLINREIDIHKIKKQNKKAFKTSYMDCDINPESKE</sequence>
<name>A0A291IRU4_9MOLU</name>
<evidence type="ECO:0000313" key="1">
    <source>
        <dbReference type="EMBL" id="ATG97503.1"/>
    </source>
</evidence>